<dbReference type="PANTHER" id="PTHR33751">
    <property type="entry name" value="CBB3-TYPE CYTOCHROME C OXIDASE SUBUNIT FIXP"/>
    <property type="match status" value="1"/>
</dbReference>
<dbReference type="Proteomes" id="UP000321362">
    <property type="component" value="Chromosome"/>
</dbReference>
<proteinExistence type="predicted"/>
<dbReference type="RefSeq" id="WP_147059279.1">
    <property type="nucleotide sequence ID" value="NZ_CP042437.1"/>
</dbReference>
<dbReference type="GO" id="GO:0005506">
    <property type="term" value="F:iron ion binding"/>
    <property type="evidence" value="ECO:0007669"/>
    <property type="project" value="InterPro"/>
</dbReference>
<feature type="transmembrane region" description="Helical" evidence="8">
    <location>
        <begin position="128"/>
        <end position="145"/>
    </location>
</feature>
<dbReference type="Pfam" id="PF14715">
    <property type="entry name" value="FixP_N"/>
    <property type="match status" value="1"/>
</dbReference>
<sequence>MKYQRIILISAFVLFIQPVMADGLIPGDVMNYIAYGVVVGMLLLFLIAMLVLVKTFNVLARVMLKQQGLSEAEIAEQMNPVKEKKARKPKAEVWQKLLSLRPLEEEHELLIQHDYDGIQELDNPIPGWFMYLFYGTIIFGAGYLLNYHVFKTGQLQYAEYKTEMAQADIEKKAFLSKAANRVDENTVKLVKDPAVLAAGEGIFKANCVACHGDHAQGNVGPNLTDDFWLHGSKINDLFKTIKYGVLAKGMPTWEKQLSPKQIADVANYVKSLHGTHPAGAKEPQGTKETDTDDKLAANK</sequence>
<keyword evidence="1" id="KW-0813">Transport</keyword>
<dbReference type="GO" id="GO:0009055">
    <property type="term" value="F:electron transfer activity"/>
    <property type="evidence" value="ECO:0007669"/>
    <property type="project" value="InterPro"/>
</dbReference>
<evidence type="ECO:0000313" key="10">
    <source>
        <dbReference type="EMBL" id="QEC79559.1"/>
    </source>
</evidence>
<dbReference type="Gene3D" id="6.10.280.130">
    <property type="match status" value="1"/>
</dbReference>
<keyword evidence="8" id="KW-0472">Membrane</keyword>
<evidence type="ECO:0000256" key="4">
    <source>
        <dbReference type="ARBA" id="ARBA00022982"/>
    </source>
</evidence>
<dbReference type="Pfam" id="PF13442">
    <property type="entry name" value="Cytochrome_CBB3"/>
    <property type="match status" value="1"/>
</dbReference>
<dbReference type="InterPro" id="IPR008168">
    <property type="entry name" value="Cyt_C_IC"/>
</dbReference>
<dbReference type="KEGG" id="mgk:FSB76_27750"/>
<dbReference type="InterPro" id="IPR032858">
    <property type="entry name" value="CcoP_N"/>
</dbReference>
<keyword evidence="8" id="KW-1133">Transmembrane helix</keyword>
<dbReference type="OrthoDB" id="9811281at2"/>
<keyword evidence="8" id="KW-0812">Transmembrane</keyword>
<feature type="region of interest" description="Disordered" evidence="7">
    <location>
        <begin position="273"/>
        <end position="299"/>
    </location>
</feature>
<evidence type="ECO:0000256" key="1">
    <source>
        <dbReference type="ARBA" id="ARBA00022448"/>
    </source>
</evidence>
<dbReference type="PROSITE" id="PS51007">
    <property type="entry name" value="CYTC"/>
    <property type="match status" value="1"/>
</dbReference>
<keyword evidence="11" id="KW-1185">Reference proteome</keyword>
<keyword evidence="2 6" id="KW-0349">Heme</keyword>
<evidence type="ECO:0000256" key="5">
    <source>
        <dbReference type="ARBA" id="ARBA00023004"/>
    </source>
</evidence>
<reference evidence="10 11" key="1">
    <citation type="journal article" date="2013" name="J. Microbiol.">
        <title>Mucilaginibacter ginsenosidivorax sp. nov., with ginsenoside converting activity isolated from sediment.</title>
        <authorList>
            <person name="Kim J.K."/>
            <person name="Choi T.E."/>
            <person name="Liu Q.M."/>
            <person name="Park H.Y."/>
            <person name="Yi T.H."/>
            <person name="Yoon M.H."/>
            <person name="Kim S.C."/>
            <person name="Im W.T."/>
        </authorList>
    </citation>
    <scope>NUCLEOTIDE SEQUENCE [LARGE SCALE GENOMIC DNA]</scope>
    <source>
        <strain evidence="10 11">KHI28</strain>
    </source>
</reference>
<dbReference type="Gene3D" id="1.10.760.10">
    <property type="entry name" value="Cytochrome c-like domain"/>
    <property type="match status" value="1"/>
</dbReference>
<dbReference type="InterPro" id="IPR036909">
    <property type="entry name" value="Cyt_c-like_dom_sf"/>
</dbReference>
<dbReference type="PRINTS" id="PR00605">
    <property type="entry name" value="CYTCHROMECIC"/>
</dbReference>
<dbReference type="SUPFAM" id="SSF46626">
    <property type="entry name" value="Cytochrome c"/>
    <property type="match status" value="1"/>
</dbReference>
<keyword evidence="3 6" id="KW-0479">Metal-binding</keyword>
<keyword evidence="5 6" id="KW-0408">Iron</keyword>
<organism evidence="10 11">
    <name type="scientific">Mucilaginibacter ginsenosidivorax</name>
    <dbReference type="NCBI Taxonomy" id="862126"/>
    <lineage>
        <taxon>Bacteria</taxon>
        <taxon>Pseudomonadati</taxon>
        <taxon>Bacteroidota</taxon>
        <taxon>Sphingobacteriia</taxon>
        <taxon>Sphingobacteriales</taxon>
        <taxon>Sphingobacteriaceae</taxon>
        <taxon>Mucilaginibacter</taxon>
    </lineage>
</organism>
<dbReference type="EMBL" id="CP042437">
    <property type="protein sequence ID" value="QEC79559.1"/>
    <property type="molecule type" value="Genomic_DNA"/>
</dbReference>
<evidence type="ECO:0000256" key="2">
    <source>
        <dbReference type="ARBA" id="ARBA00022617"/>
    </source>
</evidence>
<dbReference type="AlphaFoldDB" id="A0A5B8W7F3"/>
<dbReference type="GO" id="GO:0020037">
    <property type="term" value="F:heme binding"/>
    <property type="evidence" value="ECO:0007669"/>
    <property type="project" value="InterPro"/>
</dbReference>
<evidence type="ECO:0000256" key="6">
    <source>
        <dbReference type="PROSITE-ProRule" id="PRU00433"/>
    </source>
</evidence>
<feature type="transmembrane region" description="Helical" evidence="8">
    <location>
        <begin position="31"/>
        <end position="53"/>
    </location>
</feature>
<evidence type="ECO:0000256" key="7">
    <source>
        <dbReference type="SAM" id="MobiDB-lite"/>
    </source>
</evidence>
<accession>A0A5B8W7F3</accession>
<dbReference type="PANTHER" id="PTHR33751:SF1">
    <property type="entry name" value="CBB3-TYPE CYTOCHROME C OXIDASE SUBUNIT FIXP"/>
    <property type="match status" value="1"/>
</dbReference>
<evidence type="ECO:0000259" key="9">
    <source>
        <dbReference type="PROSITE" id="PS51007"/>
    </source>
</evidence>
<keyword evidence="4" id="KW-0249">Electron transport</keyword>
<dbReference type="InterPro" id="IPR050597">
    <property type="entry name" value="Cytochrome_c_Oxidase_Subunit"/>
</dbReference>
<dbReference type="InterPro" id="IPR038414">
    <property type="entry name" value="CcoP_N_sf"/>
</dbReference>
<name>A0A5B8W7F3_9SPHI</name>
<gene>
    <name evidence="10" type="ORF">FSB76_27750</name>
</gene>
<protein>
    <submittedName>
        <fullName evidence="10">C-type cytochrome</fullName>
    </submittedName>
</protein>
<feature type="compositionally biased region" description="Basic and acidic residues" evidence="7">
    <location>
        <begin position="284"/>
        <end position="299"/>
    </location>
</feature>
<evidence type="ECO:0000256" key="3">
    <source>
        <dbReference type="ARBA" id="ARBA00022723"/>
    </source>
</evidence>
<feature type="domain" description="Cytochrome c" evidence="9">
    <location>
        <begin position="194"/>
        <end position="273"/>
    </location>
</feature>
<evidence type="ECO:0000256" key="8">
    <source>
        <dbReference type="SAM" id="Phobius"/>
    </source>
</evidence>
<dbReference type="InterPro" id="IPR009056">
    <property type="entry name" value="Cyt_c-like_dom"/>
</dbReference>
<evidence type="ECO:0000313" key="11">
    <source>
        <dbReference type="Proteomes" id="UP000321362"/>
    </source>
</evidence>